<dbReference type="EMBL" id="KI925078">
    <property type="protein sequence ID" value="ETW18592.1"/>
    <property type="molecule type" value="Genomic_DNA"/>
</dbReference>
<dbReference type="Proteomes" id="UP000030690">
    <property type="component" value="Unassembled WGS sequence"/>
</dbReference>
<proteinExistence type="inferred from homology"/>
<dbReference type="InterPro" id="IPR036249">
    <property type="entry name" value="Thioredoxin-like_sf"/>
</dbReference>
<dbReference type="GO" id="GO:0034976">
    <property type="term" value="P:response to endoplasmic reticulum stress"/>
    <property type="evidence" value="ECO:0007669"/>
    <property type="project" value="TreeGrafter"/>
</dbReference>
<reference evidence="4 5" key="1">
    <citation type="submission" date="2013-02" db="EMBL/GenBank/DDBJ databases">
        <title>The Genome Annotation of Plasmodium falciparum Vietnam Oak-Knoll (FVO).</title>
        <authorList>
            <consortium name="The Broad Institute Genome Sequencing Platform"/>
            <consortium name="The Broad Institute Genome Sequencing Center for Infectious Disease"/>
            <person name="Neafsey D."/>
            <person name="Hoffman S."/>
            <person name="Volkman S."/>
            <person name="Rosenthal P."/>
            <person name="Walker B."/>
            <person name="Young S.K."/>
            <person name="Zeng Q."/>
            <person name="Gargeya S."/>
            <person name="Fitzgerald M."/>
            <person name="Haas B."/>
            <person name="Abouelleil A."/>
            <person name="Allen A.W."/>
            <person name="Alvarado L."/>
            <person name="Arachchi H.M."/>
            <person name="Berlin A.M."/>
            <person name="Chapman S.B."/>
            <person name="Gainer-Dewar J."/>
            <person name="Goldberg J."/>
            <person name="Griggs A."/>
            <person name="Gujja S."/>
            <person name="Hansen M."/>
            <person name="Howarth C."/>
            <person name="Imamovic A."/>
            <person name="Ireland A."/>
            <person name="Larimer J."/>
            <person name="McCowan C."/>
            <person name="Murphy C."/>
            <person name="Pearson M."/>
            <person name="Poon T.W."/>
            <person name="Priest M."/>
            <person name="Roberts A."/>
            <person name="Saif S."/>
            <person name="Shea T."/>
            <person name="Sisk P."/>
            <person name="Sykes S."/>
            <person name="Wortman J."/>
            <person name="Nusbaum C."/>
            <person name="Birren B."/>
        </authorList>
    </citation>
    <scope>NUCLEOTIDE SEQUENCE [LARGE SCALE GENOMIC DNA]</scope>
    <source>
        <strain evidence="5">Vietnam Oak-Knoll (FVO)</strain>
    </source>
</reference>
<dbReference type="SUPFAM" id="SSF52833">
    <property type="entry name" value="Thioredoxin-like"/>
    <property type="match status" value="2"/>
</dbReference>
<dbReference type="OrthoDB" id="72053at2759"/>
<reference evidence="4 5" key="2">
    <citation type="submission" date="2013-02" db="EMBL/GenBank/DDBJ databases">
        <title>The Genome Sequence of Plasmodium falciparum Vietnam Oak-Knoll (FVO).</title>
        <authorList>
            <consortium name="The Broad Institute Genome Sequencing Platform"/>
            <consortium name="The Broad Institute Genome Sequencing Center for Infectious Disease"/>
            <person name="Neafsey D."/>
            <person name="Cheeseman I."/>
            <person name="Volkman S."/>
            <person name="Adams J."/>
            <person name="Walker B."/>
            <person name="Young S.K."/>
            <person name="Zeng Q."/>
            <person name="Gargeya S."/>
            <person name="Fitzgerald M."/>
            <person name="Haas B."/>
            <person name="Abouelleil A."/>
            <person name="Alvarado L."/>
            <person name="Arachchi H.M."/>
            <person name="Berlin A.M."/>
            <person name="Chapman S.B."/>
            <person name="Dewar J."/>
            <person name="Goldberg J."/>
            <person name="Griggs A."/>
            <person name="Gujja S."/>
            <person name="Hansen M."/>
            <person name="Howarth C."/>
            <person name="Imamovic A."/>
            <person name="Larimer J."/>
            <person name="McCowan C."/>
            <person name="Murphy C."/>
            <person name="Neiman D."/>
            <person name="Pearson M."/>
            <person name="Priest M."/>
            <person name="Roberts A."/>
            <person name="Saif S."/>
            <person name="Shea T."/>
            <person name="Sisk P."/>
            <person name="Sykes S."/>
            <person name="Wortman J."/>
            <person name="Nusbaum C."/>
            <person name="Birren B."/>
        </authorList>
    </citation>
    <scope>NUCLEOTIDE SEQUENCE [LARGE SCALE GENOMIC DNA]</scope>
    <source>
        <strain evidence="5">Vietnam Oak-Knoll (FVO)</strain>
    </source>
</reference>
<evidence type="ECO:0000313" key="5">
    <source>
        <dbReference type="Proteomes" id="UP000030690"/>
    </source>
</evidence>
<feature type="transmembrane region" description="Helical" evidence="2">
    <location>
        <begin position="9"/>
        <end position="28"/>
    </location>
</feature>
<feature type="domain" description="Thioredoxin" evidence="3">
    <location>
        <begin position="68"/>
        <end position="135"/>
    </location>
</feature>
<comment type="similarity">
    <text evidence="1">Belongs to the protein disulfide isomerase family.</text>
</comment>
<accession>A0A024V7Q2</accession>
<dbReference type="InterPro" id="IPR013766">
    <property type="entry name" value="Thioredoxin_domain"/>
</dbReference>
<feature type="domain" description="Thioredoxin" evidence="3">
    <location>
        <begin position="401"/>
        <end position="484"/>
    </location>
</feature>
<keyword evidence="2" id="KW-0472">Membrane</keyword>
<dbReference type="GO" id="GO:0003756">
    <property type="term" value="F:protein disulfide isomerase activity"/>
    <property type="evidence" value="ECO:0007669"/>
    <property type="project" value="TreeGrafter"/>
</dbReference>
<keyword evidence="2" id="KW-1133">Transmembrane helix</keyword>
<evidence type="ECO:0000256" key="1">
    <source>
        <dbReference type="ARBA" id="ARBA00006347"/>
    </source>
</evidence>
<dbReference type="GO" id="GO:0005783">
    <property type="term" value="C:endoplasmic reticulum"/>
    <property type="evidence" value="ECO:0007669"/>
    <property type="project" value="TreeGrafter"/>
</dbReference>
<dbReference type="FunFam" id="3.40.30.10:FF:000378">
    <property type="entry name" value="Protein disulfide isomerase"/>
    <property type="match status" value="1"/>
</dbReference>
<evidence type="ECO:0000256" key="2">
    <source>
        <dbReference type="SAM" id="Phobius"/>
    </source>
</evidence>
<dbReference type="Pfam" id="PF00085">
    <property type="entry name" value="Thioredoxin"/>
    <property type="match status" value="2"/>
</dbReference>
<dbReference type="SMR" id="A0A024V7Q2"/>
<dbReference type="PANTHER" id="PTHR18929">
    <property type="entry name" value="PROTEIN DISULFIDE ISOMERASE"/>
    <property type="match status" value="1"/>
</dbReference>
<organism evidence="4 5">
    <name type="scientific">Plasmodium falciparum Vietnam Oak-Knoll</name>
    <name type="common">FVO</name>
    <dbReference type="NCBI Taxonomy" id="1036723"/>
    <lineage>
        <taxon>Eukaryota</taxon>
        <taxon>Sar</taxon>
        <taxon>Alveolata</taxon>
        <taxon>Apicomplexa</taxon>
        <taxon>Aconoidasida</taxon>
        <taxon>Haemosporida</taxon>
        <taxon>Plasmodiidae</taxon>
        <taxon>Plasmodium</taxon>
        <taxon>Plasmodium (Laverania)</taxon>
    </lineage>
</organism>
<dbReference type="AlphaFoldDB" id="A0A024V7Q2"/>
<dbReference type="PANTHER" id="PTHR18929:SF243">
    <property type="entry name" value="PROTEIN DISULFIDE ISOMERASE"/>
    <property type="match status" value="1"/>
</dbReference>
<gene>
    <name evidence="4" type="ORF">PFFVO_02491</name>
</gene>
<dbReference type="GO" id="GO:0006457">
    <property type="term" value="P:protein folding"/>
    <property type="evidence" value="ECO:0007669"/>
    <property type="project" value="TreeGrafter"/>
</dbReference>
<evidence type="ECO:0000259" key="3">
    <source>
        <dbReference type="Pfam" id="PF00085"/>
    </source>
</evidence>
<sequence length="515" mass="61001">MKHFCFNNILYIFIIYIIFLLHLNNIILCEGAIWEGISKDEIRNVKHLTHEVELQIYSQHTQNCMALFCNEKESKCKNVYKEFVKASNELIDNDVVFVYVDTISLAKTADNFEIKNIPKILTFKDFDPEKGYTFNRKYTKENILEWFKLLPEPSIEIMEKNNVEKYVEMHKKKGYASIIAFCIRGSDNANKFVHFGETQKLPNLAVGLIYVENDEDVKIEIFNGPGSTIPKENFKYKDTYVPYNGIWTSDSIYQFAENYMKQFPVIINYHRKSLPPLNGDIYFYIFNRFGEYSDTLYVELYDLIMKHNQIKFVFPRKDEVLEHFNIENNMSLISIMDYNNASFVTLSQMLRPKKYAKIMDENITVSHVESFLDEFLKNNLAVYRKSEKPIKRREKQKYQILCSNDFESYVMDPEKLVLIFYHVQGCKECKPLFTFWDTVANYFHLENKYKDVLVATMDAKLNDMIDESVDYYPSLALYPKGENKLKRKHILLFPMKLDTLIDVVDEYLEDLDQDL</sequence>
<dbReference type="Gene3D" id="3.40.30.10">
    <property type="entry name" value="Glutaredoxin"/>
    <property type="match status" value="3"/>
</dbReference>
<name>A0A024V7Q2_PLAFA</name>
<evidence type="ECO:0000313" key="4">
    <source>
        <dbReference type="EMBL" id="ETW18592.1"/>
    </source>
</evidence>
<protein>
    <recommendedName>
        <fullName evidence="3">Thioredoxin domain-containing protein</fullName>
    </recommendedName>
</protein>
<keyword evidence="2" id="KW-0812">Transmembrane</keyword>